<accession>A0ABW1PCI6</accession>
<organism evidence="2 3">
    <name type="scientific">Saccharothrix lopnurensis</name>
    <dbReference type="NCBI Taxonomy" id="1670621"/>
    <lineage>
        <taxon>Bacteria</taxon>
        <taxon>Bacillati</taxon>
        <taxon>Actinomycetota</taxon>
        <taxon>Actinomycetes</taxon>
        <taxon>Pseudonocardiales</taxon>
        <taxon>Pseudonocardiaceae</taxon>
        <taxon>Saccharothrix</taxon>
    </lineage>
</organism>
<evidence type="ECO:0000313" key="3">
    <source>
        <dbReference type="Proteomes" id="UP001596220"/>
    </source>
</evidence>
<feature type="domain" description="Xylose isomerase-like TIM barrel" evidence="1">
    <location>
        <begin position="57"/>
        <end position="231"/>
    </location>
</feature>
<dbReference type="NCBIfam" id="NF035939">
    <property type="entry name" value="TIM_EboE"/>
    <property type="match status" value="1"/>
</dbReference>
<dbReference type="PANTHER" id="PTHR12110">
    <property type="entry name" value="HYDROXYPYRUVATE ISOMERASE"/>
    <property type="match status" value="1"/>
</dbReference>
<evidence type="ECO:0000313" key="2">
    <source>
        <dbReference type="EMBL" id="MFC6092422.1"/>
    </source>
</evidence>
<dbReference type="PANTHER" id="PTHR12110:SF21">
    <property type="entry name" value="XYLOSE ISOMERASE-LIKE TIM BARREL DOMAIN-CONTAINING PROTEIN"/>
    <property type="match status" value="1"/>
</dbReference>
<dbReference type="RefSeq" id="WP_380638713.1">
    <property type="nucleotide sequence ID" value="NZ_JBHSQO010000028.1"/>
</dbReference>
<dbReference type="InterPro" id="IPR036237">
    <property type="entry name" value="Xyl_isomerase-like_sf"/>
</dbReference>
<dbReference type="InterPro" id="IPR013022">
    <property type="entry name" value="Xyl_isomerase-like_TIM-brl"/>
</dbReference>
<dbReference type="InterPro" id="IPR050312">
    <property type="entry name" value="IolE/XylAMocC-like"/>
</dbReference>
<name>A0ABW1PCI6_9PSEU</name>
<dbReference type="PROSITE" id="PS00730">
    <property type="entry name" value="AP_NUCLEASE_F2_2"/>
    <property type="match status" value="1"/>
</dbReference>
<comment type="caution">
    <text evidence="2">The sequence shown here is derived from an EMBL/GenBank/DDBJ whole genome shotgun (WGS) entry which is preliminary data.</text>
</comment>
<protein>
    <submittedName>
        <fullName evidence="2">Metabolite traffic protein EboE</fullName>
    </submittedName>
</protein>
<gene>
    <name evidence="2" type="primary">eboE</name>
    <name evidence="2" type="ORF">ACFP3R_24385</name>
</gene>
<evidence type="ECO:0000259" key="1">
    <source>
        <dbReference type="Pfam" id="PF01261"/>
    </source>
</evidence>
<sequence length="367" mass="39228">MTLSYCTNVHPAEDLAGVLAQLDRYAVPVREHLGAELGLGLWLSAPVARELAGDAPRRAELRAALDARGLVVRTLNAFPYGGFHQEVVKHRVYHPDWTTSARLEYTLDCAAVLADLLPEGGAGSVSTLPLAWRHPWFPADHAAALARLEEAAAGLRALADRTGRVVRLAVEPEPGCVVDDVADAVRLLGGRVDPEFIGLCLDTCHLAVSFADPAGAVRSIDRAGLRVVKVQASAALELIDPTDAATVLGPFAEPRYLHQVRAFARGGVHRADDLPEAFTALPTDGPWRVHFHVPLHADPPAPLRSTTDVLRQAVAAVREVGHTPDVEVETYTWSVLPDGPTADSADELAAGIAAELRWAAKNLEVPA</sequence>
<dbReference type="EMBL" id="JBHSQO010000028">
    <property type="protein sequence ID" value="MFC6092422.1"/>
    <property type="molecule type" value="Genomic_DNA"/>
</dbReference>
<dbReference type="InterPro" id="IPR018246">
    <property type="entry name" value="AP_endonuc_F2_Zn_BS"/>
</dbReference>
<dbReference type="Proteomes" id="UP001596220">
    <property type="component" value="Unassembled WGS sequence"/>
</dbReference>
<reference evidence="3" key="1">
    <citation type="journal article" date="2019" name="Int. J. Syst. Evol. Microbiol.">
        <title>The Global Catalogue of Microorganisms (GCM) 10K type strain sequencing project: providing services to taxonomists for standard genome sequencing and annotation.</title>
        <authorList>
            <consortium name="The Broad Institute Genomics Platform"/>
            <consortium name="The Broad Institute Genome Sequencing Center for Infectious Disease"/>
            <person name="Wu L."/>
            <person name="Ma J."/>
        </authorList>
    </citation>
    <scope>NUCLEOTIDE SEQUENCE [LARGE SCALE GENOMIC DNA]</scope>
    <source>
        <strain evidence="3">CGMCC 4.7246</strain>
    </source>
</reference>
<dbReference type="Pfam" id="PF01261">
    <property type="entry name" value="AP_endonuc_2"/>
    <property type="match status" value="1"/>
</dbReference>
<proteinExistence type="predicted"/>
<dbReference type="Gene3D" id="3.20.20.150">
    <property type="entry name" value="Divalent-metal-dependent TIM barrel enzymes"/>
    <property type="match status" value="1"/>
</dbReference>
<dbReference type="SUPFAM" id="SSF51658">
    <property type="entry name" value="Xylose isomerase-like"/>
    <property type="match status" value="1"/>
</dbReference>
<keyword evidence="3" id="KW-1185">Reference proteome</keyword>